<dbReference type="OrthoDB" id="9815614at2"/>
<name>A0A3R9WUT3_9BACI</name>
<comment type="caution">
    <text evidence="11">The sequence shown here is derived from an EMBL/GenBank/DDBJ whole genome shotgun (WGS) entry which is preliminary data.</text>
</comment>
<evidence type="ECO:0000256" key="7">
    <source>
        <dbReference type="ARBA" id="ARBA00023136"/>
    </source>
</evidence>
<feature type="transmembrane region" description="Helical" evidence="9">
    <location>
        <begin position="47"/>
        <end position="65"/>
    </location>
</feature>
<evidence type="ECO:0000259" key="10">
    <source>
        <dbReference type="Pfam" id="PF04290"/>
    </source>
</evidence>
<evidence type="ECO:0000256" key="1">
    <source>
        <dbReference type="ARBA" id="ARBA00004429"/>
    </source>
</evidence>
<dbReference type="EMBL" id="RBVX01000005">
    <property type="protein sequence ID" value="RSL33962.1"/>
    <property type="molecule type" value="Genomic_DNA"/>
</dbReference>
<keyword evidence="3" id="KW-1003">Cell membrane</keyword>
<reference evidence="11 12" key="1">
    <citation type="submission" date="2018-10" db="EMBL/GenBank/DDBJ databases">
        <title>Draft genome sequence of Bacillus salarius IM0101, isolated from a hypersaline soil in Inner Mongolia, China.</title>
        <authorList>
            <person name="Yamprayoonswat W."/>
            <person name="Boonvisut S."/>
            <person name="Jumpathong W."/>
            <person name="Sittihan S."/>
            <person name="Ruangsuj P."/>
            <person name="Wanthongcharoen S."/>
            <person name="Thongpramul N."/>
            <person name="Pimmason S."/>
            <person name="Yu B."/>
            <person name="Yasawong M."/>
        </authorList>
    </citation>
    <scope>NUCLEOTIDE SEQUENCE [LARGE SCALE GENOMIC DNA]</scope>
    <source>
        <strain evidence="11 12">IM0101</strain>
    </source>
</reference>
<organism evidence="11 12">
    <name type="scientific">Salibacterium salarium</name>
    <dbReference type="NCBI Taxonomy" id="284579"/>
    <lineage>
        <taxon>Bacteria</taxon>
        <taxon>Bacillati</taxon>
        <taxon>Bacillota</taxon>
        <taxon>Bacilli</taxon>
        <taxon>Bacillales</taxon>
        <taxon>Bacillaceae</taxon>
    </lineage>
</organism>
<keyword evidence="2" id="KW-0813">Transport</keyword>
<dbReference type="AlphaFoldDB" id="A0A3R9WUT3"/>
<proteinExistence type="inferred from homology"/>
<evidence type="ECO:0000256" key="8">
    <source>
        <dbReference type="ARBA" id="ARBA00038436"/>
    </source>
</evidence>
<evidence type="ECO:0000256" key="2">
    <source>
        <dbReference type="ARBA" id="ARBA00022448"/>
    </source>
</evidence>
<evidence type="ECO:0000256" key="9">
    <source>
        <dbReference type="SAM" id="Phobius"/>
    </source>
</evidence>
<keyword evidence="4" id="KW-0997">Cell inner membrane</keyword>
<evidence type="ECO:0000256" key="3">
    <source>
        <dbReference type="ARBA" id="ARBA00022475"/>
    </source>
</evidence>
<evidence type="ECO:0000256" key="6">
    <source>
        <dbReference type="ARBA" id="ARBA00022989"/>
    </source>
</evidence>
<evidence type="ECO:0000313" key="12">
    <source>
        <dbReference type="Proteomes" id="UP000275076"/>
    </source>
</evidence>
<protein>
    <submittedName>
        <fullName evidence="11">TRAP transporter small permease</fullName>
    </submittedName>
</protein>
<dbReference type="GO" id="GO:0015740">
    <property type="term" value="P:C4-dicarboxylate transport"/>
    <property type="evidence" value="ECO:0007669"/>
    <property type="project" value="TreeGrafter"/>
</dbReference>
<keyword evidence="5 9" id="KW-0812">Transmembrane</keyword>
<dbReference type="PANTHER" id="PTHR35011:SF2">
    <property type="entry name" value="2,3-DIKETO-L-GULONATE TRAP TRANSPORTER SMALL PERMEASE PROTEIN YIAM"/>
    <property type="match status" value="1"/>
</dbReference>
<evidence type="ECO:0000256" key="5">
    <source>
        <dbReference type="ARBA" id="ARBA00022692"/>
    </source>
</evidence>
<accession>A0A3R9WUT3</accession>
<feature type="transmembrane region" description="Helical" evidence="9">
    <location>
        <begin position="125"/>
        <end position="145"/>
    </location>
</feature>
<dbReference type="Proteomes" id="UP000275076">
    <property type="component" value="Unassembled WGS sequence"/>
</dbReference>
<dbReference type="InterPro" id="IPR055348">
    <property type="entry name" value="DctQ"/>
</dbReference>
<dbReference type="GO" id="GO:0005886">
    <property type="term" value="C:plasma membrane"/>
    <property type="evidence" value="ECO:0007669"/>
    <property type="project" value="UniProtKB-SubCell"/>
</dbReference>
<feature type="transmembrane region" description="Helical" evidence="9">
    <location>
        <begin position="12"/>
        <end position="35"/>
    </location>
</feature>
<dbReference type="InterPro" id="IPR007387">
    <property type="entry name" value="TRAP_DctQ"/>
</dbReference>
<dbReference type="PANTHER" id="PTHR35011">
    <property type="entry name" value="2,3-DIKETO-L-GULONATE TRAP TRANSPORTER SMALL PERMEASE PROTEIN YIAM"/>
    <property type="match status" value="1"/>
</dbReference>
<evidence type="ECO:0000256" key="4">
    <source>
        <dbReference type="ARBA" id="ARBA00022519"/>
    </source>
</evidence>
<feature type="transmembrane region" description="Helical" evidence="9">
    <location>
        <begin position="86"/>
        <end position="105"/>
    </location>
</feature>
<comment type="similarity">
    <text evidence="8">Belongs to the TRAP transporter small permease family.</text>
</comment>
<dbReference type="RefSeq" id="WP_125555229.1">
    <property type="nucleotide sequence ID" value="NZ_RBVX01000005.1"/>
</dbReference>
<evidence type="ECO:0000313" key="11">
    <source>
        <dbReference type="EMBL" id="RSL33962.1"/>
    </source>
</evidence>
<keyword evidence="12" id="KW-1185">Reference proteome</keyword>
<gene>
    <name evidence="11" type="ORF">D7Z54_07545</name>
</gene>
<comment type="subcellular location">
    <subcellularLocation>
        <location evidence="1">Cell inner membrane</location>
        <topology evidence="1">Multi-pass membrane protein</topology>
    </subcellularLocation>
</comment>
<keyword evidence="7 9" id="KW-0472">Membrane</keyword>
<keyword evidence="6 9" id="KW-1133">Transmembrane helix</keyword>
<sequence>MKLVGSILEAVLKWTITVFFLTMIGLIFFNVVLRYGFNSGITWSEEMGRYLFVWIVFLGAIVAYKERAHLGVDILISSLPLPIQKILYVINNIIVLVILGVFIYGGIQMLPSTSSNYGPATGIPLAFLFIGGLICALSMVLLNIVQTIQFVVFGKNPPDWAKTTEEKGGNY</sequence>
<dbReference type="GO" id="GO:0022857">
    <property type="term" value="F:transmembrane transporter activity"/>
    <property type="evidence" value="ECO:0007669"/>
    <property type="project" value="TreeGrafter"/>
</dbReference>
<dbReference type="Pfam" id="PF04290">
    <property type="entry name" value="DctQ"/>
    <property type="match status" value="1"/>
</dbReference>
<feature type="domain" description="Tripartite ATP-independent periplasmic transporters DctQ component" evidence="10">
    <location>
        <begin position="23"/>
        <end position="147"/>
    </location>
</feature>